<evidence type="ECO:0000313" key="2">
    <source>
        <dbReference type="EMBL" id="QEV22249.1"/>
    </source>
</evidence>
<dbReference type="EMBL" id="CP023695">
    <property type="protein sequence ID" value="QEV22249.1"/>
    <property type="molecule type" value="Genomic_DNA"/>
</dbReference>
<organism evidence="2 3">
    <name type="scientific">Streptomyces alboniger</name>
    <dbReference type="NCBI Taxonomy" id="132473"/>
    <lineage>
        <taxon>Bacteria</taxon>
        <taxon>Bacillati</taxon>
        <taxon>Actinomycetota</taxon>
        <taxon>Actinomycetes</taxon>
        <taxon>Kitasatosporales</taxon>
        <taxon>Streptomycetaceae</taxon>
        <taxon>Streptomyces</taxon>
        <taxon>Streptomyces aurantiacus group</taxon>
    </lineage>
</organism>
<protein>
    <submittedName>
        <fullName evidence="2">Uncharacterized protein</fullName>
    </submittedName>
</protein>
<reference evidence="2 3" key="1">
    <citation type="submission" date="2017-09" db="EMBL/GenBank/DDBJ databases">
        <authorList>
            <person name="Lee N."/>
            <person name="Cho B.-K."/>
        </authorList>
    </citation>
    <scope>NUCLEOTIDE SEQUENCE [LARGE SCALE GENOMIC DNA]</scope>
    <source>
        <strain evidence="2 3">ATCC 12461</strain>
    </source>
</reference>
<evidence type="ECO:0000313" key="3">
    <source>
        <dbReference type="Proteomes" id="UP000326553"/>
    </source>
</evidence>
<proteinExistence type="predicted"/>
<keyword evidence="1" id="KW-1133">Transmembrane helix</keyword>
<keyword evidence="1" id="KW-0812">Transmembrane</keyword>
<gene>
    <name evidence="2" type="ORF">CP975_11170</name>
</gene>
<sequence>MGAAETVIDRNWVADVRAAVLCSLGLLVLVILLDLANGTLGRARLALWAGLSVLLYVVLHPARVTAGPGWLAVRGLVRRRHVCTGLLTAVRHNEGVADRLVLCDSLGNRVELDPQVLVDNPLLLHRLDRGARDAREAGLLRTGCAELHRLTARVDGAAARGVFEASDLR</sequence>
<feature type="transmembrane region" description="Helical" evidence="1">
    <location>
        <begin position="45"/>
        <end position="71"/>
    </location>
</feature>
<dbReference type="KEGG" id="salw:CP975_11170"/>
<feature type="transmembrane region" description="Helical" evidence="1">
    <location>
        <begin position="12"/>
        <end position="33"/>
    </location>
</feature>
<evidence type="ECO:0000256" key="1">
    <source>
        <dbReference type="SAM" id="Phobius"/>
    </source>
</evidence>
<keyword evidence="3" id="KW-1185">Reference proteome</keyword>
<accession>A0A5J6HPL5</accession>
<dbReference type="Proteomes" id="UP000326553">
    <property type="component" value="Chromosome"/>
</dbReference>
<dbReference type="AlphaFoldDB" id="A0A5J6HPL5"/>
<name>A0A5J6HPL5_STRAD</name>
<dbReference type="OrthoDB" id="4333532at2"/>
<keyword evidence="1" id="KW-0472">Membrane</keyword>